<feature type="region of interest" description="Disordered" evidence="6">
    <location>
        <begin position="199"/>
        <end position="230"/>
    </location>
</feature>
<dbReference type="AlphaFoldDB" id="A0A2L0EMC0"/>
<dbReference type="Gene3D" id="1.10.1740.10">
    <property type="match status" value="1"/>
</dbReference>
<dbReference type="InterPro" id="IPR014284">
    <property type="entry name" value="RNA_pol_sigma-70_dom"/>
</dbReference>
<dbReference type="EMBL" id="CP012673">
    <property type="protein sequence ID" value="AUX40438.1"/>
    <property type="molecule type" value="Genomic_DNA"/>
</dbReference>
<dbReference type="GO" id="GO:0016987">
    <property type="term" value="F:sigma factor activity"/>
    <property type="evidence" value="ECO:0007669"/>
    <property type="project" value="UniProtKB-KW"/>
</dbReference>
<feature type="compositionally biased region" description="Basic and acidic residues" evidence="6">
    <location>
        <begin position="205"/>
        <end position="230"/>
    </location>
</feature>
<reference evidence="9 10" key="1">
    <citation type="submission" date="2015-09" db="EMBL/GenBank/DDBJ databases">
        <title>Sorangium comparison.</title>
        <authorList>
            <person name="Zaburannyi N."/>
            <person name="Bunk B."/>
            <person name="Overmann J."/>
            <person name="Mueller R."/>
        </authorList>
    </citation>
    <scope>NUCLEOTIDE SEQUENCE [LARGE SCALE GENOMIC DNA]</scope>
    <source>
        <strain evidence="9 10">So ce26</strain>
    </source>
</reference>
<feature type="domain" description="RNA polymerase sigma factor 70 region 4 type 2" evidence="8">
    <location>
        <begin position="158"/>
        <end position="209"/>
    </location>
</feature>
<evidence type="ECO:0000259" key="7">
    <source>
        <dbReference type="Pfam" id="PF04542"/>
    </source>
</evidence>
<keyword evidence="4" id="KW-0238">DNA-binding</keyword>
<dbReference type="RefSeq" id="WP_104978238.1">
    <property type="nucleotide sequence ID" value="NZ_CP012673.1"/>
</dbReference>
<dbReference type="Pfam" id="PF04542">
    <property type="entry name" value="Sigma70_r2"/>
    <property type="match status" value="1"/>
</dbReference>
<dbReference type="OrthoDB" id="5505222at2"/>
<keyword evidence="2" id="KW-0805">Transcription regulation</keyword>
<dbReference type="Proteomes" id="UP000238348">
    <property type="component" value="Chromosome"/>
</dbReference>
<evidence type="ECO:0000256" key="6">
    <source>
        <dbReference type="SAM" id="MobiDB-lite"/>
    </source>
</evidence>
<dbReference type="SUPFAM" id="SSF88946">
    <property type="entry name" value="Sigma2 domain of RNA polymerase sigma factors"/>
    <property type="match status" value="1"/>
</dbReference>
<accession>A0A2L0EMC0</accession>
<dbReference type="InterPro" id="IPR036388">
    <property type="entry name" value="WH-like_DNA-bd_sf"/>
</dbReference>
<dbReference type="PANTHER" id="PTHR43133:SF8">
    <property type="entry name" value="RNA POLYMERASE SIGMA FACTOR HI_1459-RELATED"/>
    <property type="match status" value="1"/>
</dbReference>
<evidence type="ECO:0000259" key="8">
    <source>
        <dbReference type="Pfam" id="PF08281"/>
    </source>
</evidence>
<dbReference type="GO" id="GO:0006352">
    <property type="term" value="P:DNA-templated transcription initiation"/>
    <property type="evidence" value="ECO:0007669"/>
    <property type="project" value="InterPro"/>
</dbReference>
<dbReference type="PANTHER" id="PTHR43133">
    <property type="entry name" value="RNA POLYMERASE ECF-TYPE SIGMA FACTO"/>
    <property type="match status" value="1"/>
</dbReference>
<dbReference type="NCBIfam" id="TIGR02937">
    <property type="entry name" value="sigma70-ECF"/>
    <property type="match status" value="1"/>
</dbReference>
<evidence type="ECO:0000313" key="9">
    <source>
        <dbReference type="EMBL" id="AUX40438.1"/>
    </source>
</evidence>
<proteinExistence type="inferred from homology"/>
<evidence type="ECO:0000256" key="4">
    <source>
        <dbReference type="ARBA" id="ARBA00023125"/>
    </source>
</evidence>
<sequence length="230" mass="25335">MGTVAPRPASRRLRLVPAPDTEPAAPAPAPAPVNDEELLLAFHRGERGIGLRLYEHLLPVVDRTLYRILGCREQDHADLVQGAFEQIVSTLARRRFAGECSLAGWASVIACHVGLSALRARRRERKVIDRSPGPEVAPEPPARSADPERELRAQRDLEALRRHLAAMDRDRAAALLLHAMGYSLQEIAALTGASVAAAQSRLSRGRRELQARFEPDTTARPDPARPEKLR</sequence>
<evidence type="ECO:0000256" key="2">
    <source>
        <dbReference type="ARBA" id="ARBA00023015"/>
    </source>
</evidence>
<dbReference type="InterPro" id="IPR013249">
    <property type="entry name" value="RNA_pol_sigma70_r4_t2"/>
</dbReference>
<dbReference type="InterPro" id="IPR013324">
    <property type="entry name" value="RNA_pol_sigma_r3/r4-like"/>
</dbReference>
<comment type="similarity">
    <text evidence="1">Belongs to the sigma-70 factor family. ECF subfamily.</text>
</comment>
<feature type="region of interest" description="Disordered" evidence="6">
    <location>
        <begin position="126"/>
        <end position="150"/>
    </location>
</feature>
<keyword evidence="3" id="KW-0731">Sigma factor</keyword>
<organism evidence="9 10">
    <name type="scientific">Sorangium cellulosum</name>
    <name type="common">Polyangium cellulosum</name>
    <dbReference type="NCBI Taxonomy" id="56"/>
    <lineage>
        <taxon>Bacteria</taxon>
        <taxon>Pseudomonadati</taxon>
        <taxon>Myxococcota</taxon>
        <taxon>Polyangia</taxon>
        <taxon>Polyangiales</taxon>
        <taxon>Polyangiaceae</taxon>
        <taxon>Sorangium</taxon>
    </lineage>
</organism>
<dbReference type="Pfam" id="PF08281">
    <property type="entry name" value="Sigma70_r4_2"/>
    <property type="match status" value="1"/>
</dbReference>
<keyword evidence="5" id="KW-0804">Transcription</keyword>
<evidence type="ECO:0000256" key="5">
    <source>
        <dbReference type="ARBA" id="ARBA00023163"/>
    </source>
</evidence>
<feature type="region of interest" description="Disordered" evidence="6">
    <location>
        <begin position="1"/>
        <end position="30"/>
    </location>
</feature>
<feature type="domain" description="RNA polymerase sigma-70 region 2" evidence="7">
    <location>
        <begin position="53"/>
        <end position="123"/>
    </location>
</feature>
<dbReference type="GO" id="GO:0003677">
    <property type="term" value="F:DNA binding"/>
    <property type="evidence" value="ECO:0007669"/>
    <property type="project" value="UniProtKB-KW"/>
</dbReference>
<gene>
    <name evidence="9" type="ORF">SOCE26_018390</name>
</gene>
<name>A0A2L0EMC0_SORCE</name>
<dbReference type="SUPFAM" id="SSF88659">
    <property type="entry name" value="Sigma3 and sigma4 domains of RNA polymerase sigma factors"/>
    <property type="match status" value="1"/>
</dbReference>
<evidence type="ECO:0000313" key="10">
    <source>
        <dbReference type="Proteomes" id="UP000238348"/>
    </source>
</evidence>
<dbReference type="InterPro" id="IPR013325">
    <property type="entry name" value="RNA_pol_sigma_r2"/>
</dbReference>
<protein>
    <submittedName>
        <fullName evidence="9">ECF family RNA polymerase sigma factor</fullName>
    </submittedName>
</protein>
<dbReference type="Gene3D" id="1.10.10.10">
    <property type="entry name" value="Winged helix-like DNA-binding domain superfamily/Winged helix DNA-binding domain"/>
    <property type="match status" value="1"/>
</dbReference>
<evidence type="ECO:0000256" key="3">
    <source>
        <dbReference type="ARBA" id="ARBA00023082"/>
    </source>
</evidence>
<dbReference type="InterPro" id="IPR007627">
    <property type="entry name" value="RNA_pol_sigma70_r2"/>
</dbReference>
<dbReference type="InterPro" id="IPR039425">
    <property type="entry name" value="RNA_pol_sigma-70-like"/>
</dbReference>
<evidence type="ECO:0000256" key="1">
    <source>
        <dbReference type="ARBA" id="ARBA00010641"/>
    </source>
</evidence>